<name>A0A6J4IX08_9ACTN</name>
<dbReference type="PANTHER" id="PTHR43441">
    <property type="entry name" value="RIBOSOMAL-PROTEIN-SERINE ACETYLTRANSFERASE"/>
    <property type="match status" value="1"/>
</dbReference>
<dbReference type="Pfam" id="PF13302">
    <property type="entry name" value="Acetyltransf_3"/>
    <property type="match status" value="1"/>
</dbReference>
<organism evidence="2">
    <name type="scientific">uncultured Acidimicrobiales bacterium</name>
    <dbReference type="NCBI Taxonomy" id="310071"/>
    <lineage>
        <taxon>Bacteria</taxon>
        <taxon>Bacillati</taxon>
        <taxon>Actinomycetota</taxon>
        <taxon>Acidimicrobiia</taxon>
        <taxon>Acidimicrobiales</taxon>
        <taxon>environmental samples</taxon>
    </lineage>
</organism>
<sequence>MTEGDADGAVVILSDDVVTLRPWSSGDAAFLGRASADPVIRRYNGVLDRRGHPVPPLSTSGAEAVIDELVLSWRAFATTGAPSGVAFAIVDARSGEPVGCCGVDDWSRADVAQLGYWIAAAARGRGYATRAVILLTRWLFDRGAARAFLTIVAGNEASVAVARRAGFVHEGTMRAHGVWQGQRCDVLWFAALPLEWDVHAPEERS</sequence>
<dbReference type="InterPro" id="IPR051908">
    <property type="entry name" value="Ribosomal_N-acetyltransferase"/>
</dbReference>
<dbReference type="SUPFAM" id="SSF55729">
    <property type="entry name" value="Acyl-CoA N-acyltransferases (Nat)"/>
    <property type="match status" value="1"/>
</dbReference>
<dbReference type="PANTHER" id="PTHR43441:SF10">
    <property type="entry name" value="ACETYLTRANSFERASE"/>
    <property type="match status" value="1"/>
</dbReference>
<dbReference type="InterPro" id="IPR000182">
    <property type="entry name" value="GNAT_dom"/>
</dbReference>
<dbReference type="AlphaFoldDB" id="A0A6J4IX08"/>
<accession>A0A6J4IX08</accession>
<proteinExistence type="predicted"/>
<dbReference type="GO" id="GO:0008999">
    <property type="term" value="F:protein-N-terminal-alanine acetyltransferase activity"/>
    <property type="evidence" value="ECO:0007669"/>
    <property type="project" value="TreeGrafter"/>
</dbReference>
<dbReference type="GO" id="GO:1990189">
    <property type="term" value="F:protein N-terminal-serine acetyltransferase activity"/>
    <property type="evidence" value="ECO:0007669"/>
    <property type="project" value="TreeGrafter"/>
</dbReference>
<dbReference type="InterPro" id="IPR016181">
    <property type="entry name" value="Acyl_CoA_acyltransferase"/>
</dbReference>
<reference evidence="2" key="1">
    <citation type="submission" date="2020-02" db="EMBL/GenBank/DDBJ databases">
        <authorList>
            <person name="Meier V. D."/>
        </authorList>
    </citation>
    <scope>NUCLEOTIDE SEQUENCE</scope>
    <source>
        <strain evidence="2">AVDCRST_MAG20</strain>
    </source>
</reference>
<gene>
    <name evidence="2" type="ORF">AVDCRST_MAG20-2689</name>
</gene>
<dbReference type="Gene3D" id="3.40.630.30">
    <property type="match status" value="1"/>
</dbReference>
<dbReference type="PROSITE" id="PS51186">
    <property type="entry name" value="GNAT"/>
    <property type="match status" value="1"/>
</dbReference>
<evidence type="ECO:0000259" key="1">
    <source>
        <dbReference type="PROSITE" id="PS51186"/>
    </source>
</evidence>
<dbReference type="EMBL" id="CADCSY010000128">
    <property type="protein sequence ID" value="CAA9261643.1"/>
    <property type="molecule type" value="Genomic_DNA"/>
</dbReference>
<feature type="domain" description="N-acetyltransferase" evidence="1">
    <location>
        <begin position="38"/>
        <end position="193"/>
    </location>
</feature>
<dbReference type="GO" id="GO:0005737">
    <property type="term" value="C:cytoplasm"/>
    <property type="evidence" value="ECO:0007669"/>
    <property type="project" value="TreeGrafter"/>
</dbReference>
<evidence type="ECO:0000313" key="2">
    <source>
        <dbReference type="EMBL" id="CAA9261643.1"/>
    </source>
</evidence>
<protein>
    <recommendedName>
        <fullName evidence="1">N-acetyltransferase domain-containing protein</fullName>
    </recommendedName>
</protein>